<sequence>MNISNKLIASTIVLSAMFNPVTVLAATGDSAVTTSGSTDAIQQAKELGLLVGDPNGDFRPGDAVSRAELAKLLCTMFKLQVDSAKTSSFTDVTATDWGVAYIEAVHKAGLMQGDGQSFRPNETITREEMAVVLVHALGVDAQGKGDQLSNEDKAVTSHWAQDAVQAVQELGFMKFGGTKLPQQPLNRQEIATVVVGVVDRPVGDIQVTNGTLKIAGLTYEVSPELQGLLNANNTDALKGAKLNFNRDGFKITELKRLELNAADGTLDAQNATLSGDVVVNAPMTLKNLNANGKLQVQSASVNVENTSLASVDLAGQDVQFHVTGKSHVGALVVQNKASITTDADAFVEQLQLGDKSTDVELKGYVKHLVISEGTHAKITLAEGAKIDSVTAPTEVKLKDYIVDYDKVKANIPMVNNGVNQDVLVVNTAPQNQTVDKTALTAKLTEAMTLSLETQVGTDAGQVPQSAMDALIAAMAAAQAVKDKTDTTQTEVDTAIAALQQAITDFKASIVVDPSALTISLKQGAEFPLNSALSGGDGDVFLTDDSGMVMFAEGSFYNKRNIKKLLQVKRGAMEETLRFNTNTHNFDVFDADNTQVGVVEVDSVSNDLDVSQTGSGFTIHPKDSVTEGTSATIHFTLEQGGSKVGEVDLPITFDETAPTWSGMYSNSAIQLTSSEKITTVTSFPVPMESVKVEYSQLGDYSDVVGVPVISGFTVGFTGNVLTLTLNPDWLSAAVQAGPGSKFRITTTGYYDLAKNEPSNKVVEVNVSHF</sequence>
<evidence type="ECO:0000259" key="2">
    <source>
        <dbReference type="PROSITE" id="PS51272"/>
    </source>
</evidence>
<gene>
    <name evidence="3" type="ORF">JJB07_23490</name>
</gene>
<name>A0ABS1JGT1_9BACL</name>
<evidence type="ECO:0000313" key="3">
    <source>
        <dbReference type="EMBL" id="MBL0389500.1"/>
    </source>
</evidence>
<keyword evidence="4" id="KW-1185">Reference proteome</keyword>
<feature type="domain" description="SLH" evidence="2">
    <location>
        <begin position="85"/>
        <end position="147"/>
    </location>
</feature>
<dbReference type="Pfam" id="PF00395">
    <property type="entry name" value="SLH"/>
    <property type="match status" value="2"/>
</dbReference>
<dbReference type="EMBL" id="JAEQNB010000020">
    <property type="protein sequence ID" value="MBL0389500.1"/>
    <property type="molecule type" value="Genomic_DNA"/>
</dbReference>
<dbReference type="Gene3D" id="1.20.1270.90">
    <property type="entry name" value="AF1782-like"/>
    <property type="match status" value="1"/>
</dbReference>
<dbReference type="RefSeq" id="WP_201638491.1">
    <property type="nucleotide sequence ID" value="NZ_JAEQNB010000020.1"/>
</dbReference>
<proteinExistence type="predicted"/>
<feature type="signal peptide" evidence="1">
    <location>
        <begin position="1"/>
        <end position="25"/>
    </location>
</feature>
<evidence type="ECO:0000313" key="4">
    <source>
        <dbReference type="Proteomes" id="UP000602284"/>
    </source>
</evidence>
<keyword evidence="1" id="KW-0732">Signal</keyword>
<dbReference type="PROSITE" id="PS51272">
    <property type="entry name" value="SLH"/>
    <property type="match status" value="2"/>
</dbReference>
<accession>A0ABS1JGT1</accession>
<protein>
    <submittedName>
        <fullName evidence="3">S-layer homology domain-containing protein</fullName>
    </submittedName>
</protein>
<dbReference type="InterPro" id="IPR001119">
    <property type="entry name" value="SLH_dom"/>
</dbReference>
<comment type="caution">
    <text evidence="3">The sequence shown here is derived from an EMBL/GenBank/DDBJ whole genome shotgun (WGS) entry which is preliminary data.</text>
</comment>
<feature type="domain" description="SLH" evidence="2">
    <location>
        <begin position="24"/>
        <end position="84"/>
    </location>
</feature>
<evidence type="ECO:0000256" key="1">
    <source>
        <dbReference type="SAM" id="SignalP"/>
    </source>
</evidence>
<reference evidence="3 4" key="1">
    <citation type="submission" date="2021-01" db="EMBL/GenBank/DDBJ databases">
        <title>Tumebacillus sp. strain ITR2 16S ribosomal RNA gene Genome sequencing and assembly.</title>
        <authorList>
            <person name="Kang M."/>
        </authorList>
    </citation>
    <scope>NUCLEOTIDE SEQUENCE [LARGE SCALE GENOMIC DNA]</scope>
    <source>
        <strain evidence="3 4">ITR2</strain>
    </source>
</reference>
<feature type="chain" id="PRO_5046737667" evidence="1">
    <location>
        <begin position="26"/>
        <end position="768"/>
    </location>
</feature>
<organism evidence="3 4">
    <name type="scientific">Tumebacillus amylolyticus</name>
    <dbReference type="NCBI Taxonomy" id="2801339"/>
    <lineage>
        <taxon>Bacteria</taxon>
        <taxon>Bacillati</taxon>
        <taxon>Bacillota</taxon>
        <taxon>Bacilli</taxon>
        <taxon>Bacillales</taxon>
        <taxon>Alicyclobacillaceae</taxon>
        <taxon>Tumebacillus</taxon>
    </lineage>
</organism>
<dbReference type="Proteomes" id="UP000602284">
    <property type="component" value="Unassembled WGS sequence"/>
</dbReference>